<dbReference type="Gene3D" id="1.10.10.10">
    <property type="entry name" value="Winged helix-like DNA-binding domain superfamily/Winged helix DNA-binding domain"/>
    <property type="match status" value="1"/>
</dbReference>
<evidence type="ECO:0000259" key="1">
    <source>
        <dbReference type="PROSITE" id="PS50043"/>
    </source>
</evidence>
<dbReference type="Proteomes" id="UP000095349">
    <property type="component" value="Chromosome"/>
</dbReference>
<dbReference type="PANTHER" id="PTHR34293">
    <property type="entry name" value="HTH-TYPE TRANSCRIPTIONAL REGULATOR TRMBL2"/>
    <property type="match status" value="1"/>
</dbReference>
<evidence type="ECO:0000313" key="2">
    <source>
        <dbReference type="EMBL" id="AOT60668.1"/>
    </source>
</evidence>
<dbReference type="PATRIC" id="fig|285473.5.peg.3710"/>
<reference evidence="2 3" key="1">
    <citation type="submission" date="2016-09" db="EMBL/GenBank/DDBJ databases">
        <title>Streptomyces rubrolavendulae MJM4426 Genome sequencing and assembly.</title>
        <authorList>
            <person name="Kim J.-G."/>
        </authorList>
    </citation>
    <scope>NUCLEOTIDE SEQUENCE [LARGE SCALE GENOMIC DNA]</scope>
    <source>
        <strain evidence="2 3">MJM4426</strain>
    </source>
</reference>
<dbReference type="Pfam" id="PF00196">
    <property type="entry name" value="GerE"/>
    <property type="match status" value="1"/>
</dbReference>
<dbReference type="SUPFAM" id="SSF46894">
    <property type="entry name" value="C-terminal effector domain of the bipartite response regulators"/>
    <property type="match status" value="1"/>
</dbReference>
<evidence type="ECO:0000313" key="3">
    <source>
        <dbReference type="Proteomes" id="UP000095349"/>
    </source>
</evidence>
<name>A0A1D8G5F4_9ACTN</name>
<organism evidence="2 3">
    <name type="scientific">Streptomyces rubrolavendulae</name>
    <dbReference type="NCBI Taxonomy" id="285473"/>
    <lineage>
        <taxon>Bacteria</taxon>
        <taxon>Bacillati</taxon>
        <taxon>Actinomycetota</taxon>
        <taxon>Actinomycetes</taxon>
        <taxon>Kitasatosporales</taxon>
        <taxon>Streptomycetaceae</taxon>
        <taxon>Streptomyces</taxon>
    </lineage>
</organism>
<accession>A0A1D8G5F4</accession>
<dbReference type="InterPro" id="IPR051797">
    <property type="entry name" value="TrmB-like"/>
</dbReference>
<dbReference type="PANTHER" id="PTHR34293:SF1">
    <property type="entry name" value="HTH-TYPE TRANSCRIPTIONAL REGULATOR TRMBL2"/>
    <property type="match status" value="1"/>
</dbReference>
<protein>
    <submittedName>
        <fullName evidence="2">Bacterial regulatory protein, luxR family</fullName>
    </submittedName>
</protein>
<dbReference type="SMART" id="SM00421">
    <property type="entry name" value="HTH_LUXR"/>
    <property type="match status" value="1"/>
</dbReference>
<sequence>MYRNTPVTQGRLGFVIVNCGITKVGQMRARACEPDESSCLLCARGLAVYREAVGNGSLSAERAVECVVRLGLLRPAPGQDGRLVPVPPAGPLAQALRPHEESIAQSRTSIAAIQAAFASAEVAYSELSHPESAQLTLLTGPTAISAVLGRAVESCEEELITVQPGGGRAEGYLAEALPRDLGALARGVRQYTLYQHTVRTHRPTLEYIRRIVAAGGEVRTTCEVDERLIVCDRRVAFIPVDDQRSEAALMVRHPAVVRFLVRGFERLWERGIEMTEEPAPGRPPAMVSDLQKRMLHLLVGGHTDASMASRLGVSTRTVSEYIRKISQQLGSSSRAQLGYLIATSGLLDQGFPERDGEAL</sequence>
<dbReference type="STRING" id="285473.A4G23_03543"/>
<gene>
    <name evidence="2" type="ORF">A4G23_03543</name>
</gene>
<dbReference type="PROSITE" id="PS50043">
    <property type="entry name" value="HTH_LUXR_2"/>
    <property type="match status" value="1"/>
</dbReference>
<dbReference type="EMBL" id="CP017316">
    <property type="protein sequence ID" value="AOT60668.1"/>
    <property type="molecule type" value="Genomic_DNA"/>
</dbReference>
<dbReference type="GO" id="GO:0003677">
    <property type="term" value="F:DNA binding"/>
    <property type="evidence" value="ECO:0007669"/>
    <property type="project" value="InterPro"/>
</dbReference>
<dbReference type="AlphaFoldDB" id="A0A1D8G5F4"/>
<dbReference type="KEGG" id="srn:A4G23_03543"/>
<keyword evidence="3" id="KW-1185">Reference proteome</keyword>
<dbReference type="GO" id="GO:0006355">
    <property type="term" value="P:regulation of DNA-templated transcription"/>
    <property type="evidence" value="ECO:0007669"/>
    <property type="project" value="InterPro"/>
</dbReference>
<proteinExistence type="predicted"/>
<dbReference type="InterPro" id="IPR000792">
    <property type="entry name" value="Tscrpt_reg_LuxR_C"/>
</dbReference>
<dbReference type="InterPro" id="IPR016032">
    <property type="entry name" value="Sig_transdc_resp-reg_C-effctor"/>
</dbReference>
<feature type="domain" description="HTH luxR-type" evidence="1">
    <location>
        <begin position="280"/>
        <end position="345"/>
    </location>
</feature>
<dbReference type="InterPro" id="IPR036388">
    <property type="entry name" value="WH-like_DNA-bd_sf"/>
</dbReference>